<dbReference type="Proteomes" id="UP000532373">
    <property type="component" value="Unassembled WGS sequence"/>
</dbReference>
<name>A0A8E1WDB4_9HYPH</name>
<dbReference type="GO" id="GO:0005886">
    <property type="term" value="C:plasma membrane"/>
    <property type="evidence" value="ECO:0007669"/>
    <property type="project" value="UniProtKB-SubCell"/>
</dbReference>
<protein>
    <submittedName>
        <fullName evidence="8">Chromate transporter</fullName>
    </submittedName>
</protein>
<keyword evidence="4 7" id="KW-0812">Transmembrane</keyword>
<evidence type="ECO:0000256" key="1">
    <source>
        <dbReference type="ARBA" id="ARBA00004651"/>
    </source>
</evidence>
<dbReference type="InterPro" id="IPR003370">
    <property type="entry name" value="Chromate_transpt"/>
</dbReference>
<dbReference type="RefSeq" id="WP_184769012.1">
    <property type="nucleotide sequence ID" value="NZ_JACHGI010000003.1"/>
</dbReference>
<feature type="transmembrane region" description="Helical" evidence="7">
    <location>
        <begin position="158"/>
        <end position="191"/>
    </location>
</feature>
<dbReference type="PANTHER" id="PTHR43663:SF1">
    <property type="entry name" value="CHROMATE TRANSPORTER"/>
    <property type="match status" value="1"/>
</dbReference>
<comment type="similarity">
    <text evidence="2">Belongs to the chromate ion transporter (CHR) (TC 2.A.51) family.</text>
</comment>
<evidence type="ECO:0000256" key="3">
    <source>
        <dbReference type="ARBA" id="ARBA00022475"/>
    </source>
</evidence>
<dbReference type="InterPro" id="IPR052518">
    <property type="entry name" value="CHR_Transporter"/>
</dbReference>
<evidence type="ECO:0000256" key="2">
    <source>
        <dbReference type="ARBA" id="ARBA00005262"/>
    </source>
</evidence>
<reference evidence="8 9" key="1">
    <citation type="submission" date="2020-08" db="EMBL/GenBank/DDBJ databases">
        <title>Genomic Encyclopedia of Type Strains, Phase IV (KMG-IV): sequencing the most valuable type-strain genomes for metagenomic binning, comparative biology and taxonomic classification.</title>
        <authorList>
            <person name="Goeker M."/>
        </authorList>
    </citation>
    <scope>NUCLEOTIDE SEQUENCE [LARGE SCALE GENOMIC DNA]</scope>
    <source>
        <strain evidence="8 9">DSM 17454</strain>
    </source>
</reference>
<keyword evidence="5 7" id="KW-1133">Transmembrane helix</keyword>
<dbReference type="PANTHER" id="PTHR43663">
    <property type="entry name" value="CHROMATE TRANSPORT PROTEIN-RELATED"/>
    <property type="match status" value="1"/>
</dbReference>
<evidence type="ECO:0000256" key="6">
    <source>
        <dbReference type="ARBA" id="ARBA00023136"/>
    </source>
</evidence>
<sequence>MTAVPDPAPELPVATAARPAPGLGALFLTCLKIGLLSFGGGLSGWLYQEFVARNRWISDEDFTSSLAISQMLPGANVVNLVICMGDELRGLAGSVACVLGFLVGPFFAVIALSALFDSLPDVTMLEAASNGVAYAALGLLLVICLKGVQRATQFPPGLVVIAAVAVAVGLLKLPLIPVVLVIAPISVALAWRRS</sequence>
<dbReference type="AlphaFoldDB" id="A0A8E1WDB4"/>
<evidence type="ECO:0000313" key="8">
    <source>
        <dbReference type="EMBL" id="MBB6466591.1"/>
    </source>
</evidence>
<feature type="transmembrane region" description="Helical" evidence="7">
    <location>
        <begin position="91"/>
        <end position="115"/>
    </location>
</feature>
<gene>
    <name evidence="8" type="ORF">HNQ96_002456</name>
</gene>
<organism evidence="8 9">
    <name type="scientific">Aminobacter carboxidus</name>
    <dbReference type="NCBI Taxonomy" id="376165"/>
    <lineage>
        <taxon>Bacteria</taxon>
        <taxon>Pseudomonadati</taxon>
        <taxon>Pseudomonadota</taxon>
        <taxon>Alphaproteobacteria</taxon>
        <taxon>Hyphomicrobiales</taxon>
        <taxon>Phyllobacteriaceae</taxon>
        <taxon>Aminobacter</taxon>
    </lineage>
</organism>
<feature type="transmembrane region" description="Helical" evidence="7">
    <location>
        <begin position="20"/>
        <end position="47"/>
    </location>
</feature>
<feature type="transmembrane region" description="Helical" evidence="7">
    <location>
        <begin position="127"/>
        <end position="146"/>
    </location>
</feature>
<dbReference type="EMBL" id="JACHGI010000003">
    <property type="protein sequence ID" value="MBB6466591.1"/>
    <property type="molecule type" value="Genomic_DNA"/>
</dbReference>
<accession>A0A8E1WDB4</accession>
<evidence type="ECO:0000256" key="5">
    <source>
        <dbReference type="ARBA" id="ARBA00022989"/>
    </source>
</evidence>
<evidence type="ECO:0000256" key="4">
    <source>
        <dbReference type="ARBA" id="ARBA00022692"/>
    </source>
</evidence>
<keyword evidence="6 7" id="KW-0472">Membrane</keyword>
<dbReference type="Pfam" id="PF02417">
    <property type="entry name" value="Chromate_transp"/>
    <property type="match status" value="1"/>
</dbReference>
<evidence type="ECO:0000256" key="7">
    <source>
        <dbReference type="SAM" id="Phobius"/>
    </source>
</evidence>
<evidence type="ECO:0000313" key="9">
    <source>
        <dbReference type="Proteomes" id="UP000532373"/>
    </source>
</evidence>
<comment type="subcellular location">
    <subcellularLocation>
        <location evidence="1">Cell membrane</location>
        <topology evidence="1">Multi-pass membrane protein</topology>
    </subcellularLocation>
</comment>
<comment type="caution">
    <text evidence="8">The sequence shown here is derived from an EMBL/GenBank/DDBJ whole genome shotgun (WGS) entry which is preliminary data.</text>
</comment>
<dbReference type="GO" id="GO:0015109">
    <property type="term" value="F:chromate transmembrane transporter activity"/>
    <property type="evidence" value="ECO:0007669"/>
    <property type="project" value="InterPro"/>
</dbReference>
<keyword evidence="3" id="KW-1003">Cell membrane</keyword>
<proteinExistence type="inferred from homology"/>